<name>A0A8J2FTC4_9BACT</name>
<dbReference type="Pfam" id="PF00483">
    <property type="entry name" value="NTP_transferase"/>
    <property type="match status" value="1"/>
</dbReference>
<dbReference type="AlphaFoldDB" id="A0A8J2FTC4"/>
<feature type="domain" description="Nucleotidyl transferase" evidence="1">
    <location>
        <begin position="11"/>
        <end position="143"/>
    </location>
</feature>
<dbReference type="EMBL" id="CAJNOB010000056">
    <property type="protein sequence ID" value="CAF0703843.1"/>
    <property type="molecule type" value="Genomic_DNA"/>
</dbReference>
<dbReference type="InterPro" id="IPR005835">
    <property type="entry name" value="NTP_transferase_dom"/>
</dbReference>
<dbReference type="Gene3D" id="3.90.550.10">
    <property type="entry name" value="Spore Coat Polysaccharide Biosynthesis Protein SpsA, Chain A"/>
    <property type="match status" value="1"/>
</dbReference>
<dbReference type="InterPro" id="IPR029044">
    <property type="entry name" value="Nucleotide-diphossugar_trans"/>
</dbReference>
<evidence type="ECO:0000313" key="3">
    <source>
        <dbReference type="Proteomes" id="UP000663859"/>
    </source>
</evidence>
<dbReference type="GO" id="GO:0016779">
    <property type="term" value="F:nucleotidyltransferase activity"/>
    <property type="evidence" value="ECO:0007669"/>
    <property type="project" value="UniProtKB-KW"/>
</dbReference>
<protein>
    <submittedName>
        <fullName evidence="2">Mannose-1-phosphate guanylyltransferase</fullName>
    </submittedName>
</protein>
<evidence type="ECO:0000259" key="1">
    <source>
        <dbReference type="Pfam" id="PF00483"/>
    </source>
</evidence>
<organism evidence="2 3">
    <name type="scientific">Candidatus Methylacidithermus pantelleriae</name>
    <dbReference type="NCBI Taxonomy" id="2744239"/>
    <lineage>
        <taxon>Bacteria</taxon>
        <taxon>Pseudomonadati</taxon>
        <taxon>Verrucomicrobiota</taxon>
        <taxon>Methylacidiphilae</taxon>
        <taxon>Methylacidiphilales</taxon>
        <taxon>Methylacidiphilaceae</taxon>
        <taxon>Candidatus Methylacidithermus</taxon>
    </lineage>
</organism>
<dbReference type="Gene3D" id="2.160.10.10">
    <property type="entry name" value="Hexapeptide repeat proteins"/>
    <property type="match status" value="1"/>
</dbReference>
<comment type="caution">
    <text evidence="2">The sequence shown here is derived from an EMBL/GenBank/DDBJ whole genome shotgun (WGS) entry which is preliminary data.</text>
</comment>
<dbReference type="Proteomes" id="UP000663859">
    <property type="component" value="Unassembled WGS sequence"/>
</dbReference>
<accession>A0A8J2FTC4</accession>
<dbReference type="InterPro" id="IPR050486">
    <property type="entry name" value="Mannose-1P_guanyltransferase"/>
</dbReference>
<keyword evidence="3" id="KW-1185">Reference proteome</keyword>
<proteinExistence type="predicted"/>
<dbReference type="CDD" id="cd06422">
    <property type="entry name" value="NTP_transferase_like_1"/>
    <property type="match status" value="1"/>
</dbReference>
<dbReference type="SUPFAM" id="SSF53448">
    <property type="entry name" value="Nucleotide-diphospho-sugar transferases"/>
    <property type="match status" value="1"/>
</dbReference>
<keyword evidence="2" id="KW-0808">Transferase</keyword>
<dbReference type="RefSeq" id="WP_174582468.1">
    <property type="nucleotide sequence ID" value="NZ_CAJNOB010000056.1"/>
</dbReference>
<reference evidence="2" key="1">
    <citation type="submission" date="2021-02" db="EMBL/GenBank/DDBJ databases">
        <authorList>
            <person name="Cremers G."/>
            <person name="Picone N."/>
        </authorList>
    </citation>
    <scope>NUCLEOTIDE SEQUENCE</scope>
    <source>
        <strain evidence="2">PQ17</strain>
    </source>
</reference>
<gene>
    <name evidence="2" type="ORF">MPNT_60117</name>
</gene>
<evidence type="ECO:0000313" key="2">
    <source>
        <dbReference type="EMBL" id="CAF0703843.1"/>
    </source>
</evidence>
<sequence>MNLSYGLSERAFVLAAGRGLRLRPLTEDRPKPLIPVAHRPLISYVFDRLVELGIQEFVVNTHHVPEAFQRVFPEAKYQGRPIHWEHEPLLLDTGGGIRNVSHWFGRKSFLISNGDIFTDLPIGLAVKRHLETDHLATLVLRSHGPALHVAFDPTTQTIVDIRHTLGRSGTKDFLYTGIAVISPEFVSWIPPKGPVSLVDVLLEVIRAGRPVGGIVLDQGVWFDLGTREAYLAVHRQLRNLPGWMGAVEPVHPTAHVHPSALILGDSFVGPGAKVGEGSVLIDSIIWEKGEVAPGSRLVHCIVRDGRLAKGELVNADV</sequence>
<keyword evidence="2" id="KW-0548">Nucleotidyltransferase</keyword>
<dbReference type="PANTHER" id="PTHR22572">
    <property type="entry name" value="SUGAR-1-PHOSPHATE GUANYL TRANSFERASE"/>
    <property type="match status" value="1"/>
</dbReference>